<dbReference type="Pfam" id="PF00561">
    <property type="entry name" value="Abhydrolase_1"/>
    <property type="match status" value="1"/>
</dbReference>
<dbReference type="SUPFAM" id="SSF53474">
    <property type="entry name" value="alpha/beta-Hydrolases"/>
    <property type="match status" value="1"/>
</dbReference>
<dbReference type="EMBL" id="JACJIA010000002">
    <property type="protein sequence ID" value="MBA8949998.1"/>
    <property type="molecule type" value="Genomic_DNA"/>
</dbReference>
<comment type="similarity">
    <text evidence="1">Belongs to the peptidase S33 family.</text>
</comment>
<reference evidence="5 6" key="1">
    <citation type="submission" date="2020-08" db="EMBL/GenBank/DDBJ databases">
        <title>Genomic Encyclopedia of Type Strains, Phase IV (KMG-IV): sequencing the most valuable type-strain genomes for metagenomic binning, comparative biology and taxonomic classification.</title>
        <authorList>
            <person name="Goeker M."/>
        </authorList>
    </citation>
    <scope>NUCLEOTIDE SEQUENCE [LARGE SCALE GENOMIC DNA]</scope>
    <source>
        <strain evidence="5 6">DSM 44197</strain>
    </source>
</reference>
<evidence type="ECO:0000259" key="4">
    <source>
        <dbReference type="Pfam" id="PF00561"/>
    </source>
</evidence>
<sequence>MFNFGGPGGGGIDALGALAGGYATPRTRYDLVGFDPRGVGRSIPVRCLTDQEKDAGATVDASPDTPQEEDALVREARNDVQKCRTRSGRYPPHVSTANTARDMDVMRRALGDAKLHYFGISYGTWLGANYAHQYPGKVGRLVLDAATDPSVTPREGTLQQVKGFQKAFDNFAAEMARQSGGEGTVATVNQRAGELLRGTCASART</sequence>
<dbReference type="PANTHER" id="PTHR43248:SF29">
    <property type="entry name" value="TRIPEPTIDYL AMINOPEPTIDASE"/>
    <property type="match status" value="1"/>
</dbReference>
<evidence type="ECO:0000313" key="6">
    <source>
        <dbReference type="Proteomes" id="UP000572680"/>
    </source>
</evidence>
<dbReference type="InterPro" id="IPR000073">
    <property type="entry name" value="AB_hydrolase_1"/>
</dbReference>
<organism evidence="5 6">
    <name type="scientific">Actinomadura namibiensis</name>
    <dbReference type="NCBI Taxonomy" id="182080"/>
    <lineage>
        <taxon>Bacteria</taxon>
        <taxon>Bacillati</taxon>
        <taxon>Actinomycetota</taxon>
        <taxon>Actinomycetes</taxon>
        <taxon>Streptosporangiales</taxon>
        <taxon>Thermomonosporaceae</taxon>
        <taxon>Actinomadura</taxon>
    </lineage>
</organism>
<dbReference type="Gene3D" id="3.40.50.1820">
    <property type="entry name" value="alpha/beta hydrolase"/>
    <property type="match status" value="1"/>
</dbReference>
<dbReference type="PANTHER" id="PTHR43248">
    <property type="entry name" value="2-SUCCINYL-6-HYDROXY-2,4-CYCLOHEXADIENE-1-CARBOXYLATE SYNTHASE"/>
    <property type="match status" value="1"/>
</dbReference>
<dbReference type="RefSeq" id="WP_182842481.1">
    <property type="nucleotide sequence ID" value="NZ_BAAALP010000027.1"/>
</dbReference>
<dbReference type="Proteomes" id="UP000572680">
    <property type="component" value="Unassembled WGS sequence"/>
</dbReference>
<keyword evidence="6" id="KW-1185">Reference proteome</keyword>
<feature type="domain" description="AB hydrolase-1" evidence="4">
    <location>
        <begin position="24"/>
        <end position="180"/>
    </location>
</feature>
<dbReference type="AlphaFoldDB" id="A0A7W3LKV2"/>
<keyword evidence="3" id="KW-0378">Hydrolase</keyword>
<evidence type="ECO:0000313" key="5">
    <source>
        <dbReference type="EMBL" id="MBA8949998.1"/>
    </source>
</evidence>
<dbReference type="InterPro" id="IPR029058">
    <property type="entry name" value="AB_hydrolase_fold"/>
</dbReference>
<accession>A0A7W3LKV2</accession>
<gene>
    <name evidence="5" type="ORF">HNR61_001611</name>
</gene>
<proteinExistence type="inferred from homology"/>
<evidence type="ECO:0000256" key="3">
    <source>
        <dbReference type="ARBA" id="ARBA00022801"/>
    </source>
</evidence>
<dbReference type="GO" id="GO:0016787">
    <property type="term" value="F:hydrolase activity"/>
    <property type="evidence" value="ECO:0007669"/>
    <property type="project" value="UniProtKB-KW"/>
</dbReference>
<evidence type="ECO:0000256" key="2">
    <source>
        <dbReference type="ARBA" id="ARBA00022729"/>
    </source>
</evidence>
<evidence type="ECO:0000256" key="1">
    <source>
        <dbReference type="ARBA" id="ARBA00010088"/>
    </source>
</evidence>
<comment type="caution">
    <text evidence="5">The sequence shown here is derived from an EMBL/GenBank/DDBJ whole genome shotgun (WGS) entry which is preliminary data.</text>
</comment>
<name>A0A7W3LKV2_ACTNM</name>
<dbReference type="InterPro" id="IPR051601">
    <property type="entry name" value="Serine_prot/Carboxylest_S33"/>
</dbReference>
<protein>
    <submittedName>
        <fullName evidence="5">Pimeloyl-ACP methyl ester carboxylesterase</fullName>
    </submittedName>
</protein>
<keyword evidence="2" id="KW-0732">Signal</keyword>